<evidence type="ECO:0000313" key="4">
    <source>
        <dbReference type="EMBL" id="KMZ68406.1"/>
    </source>
</evidence>
<evidence type="ECO:0000256" key="3">
    <source>
        <dbReference type="ARBA" id="ARBA00023274"/>
    </source>
</evidence>
<dbReference type="GO" id="GO:0008097">
    <property type="term" value="F:5S rRNA binding"/>
    <property type="evidence" value="ECO:0000318"/>
    <property type="project" value="GO_Central"/>
</dbReference>
<dbReference type="GO" id="GO:0005840">
    <property type="term" value="C:ribosome"/>
    <property type="evidence" value="ECO:0007669"/>
    <property type="project" value="UniProtKB-KW"/>
</dbReference>
<accession>A0A0K9PHG5</accession>
<organism evidence="4 5">
    <name type="scientific">Zostera marina</name>
    <name type="common">Eelgrass</name>
    <dbReference type="NCBI Taxonomy" id="29655"/>
    <lineage>
        <taxon>Eukaryota</taxon>
        <taxon>Viridiplantae</taxon>
        <taxon>Streptophyta</taxon>
        <taxon>Embryophyta</taxon>
        <taxon>Tracheophyta</taxon>
        <taxon>Spermatophyta</taxon>
        <taxon>Magnoliopsida</taxon>
        <taxon>Liliopsida</taxon>
        <taxon>Zosteraceae</taxon>
        <taxon>Zostera</taxon>
    </lineage>
</organism>
<dbReference type="SUPFAM" id="SSF53137">
    <property type="entry name" value="Translational machinery components"/>
    <property type="match status" value="1"/>
</dbReference>
<keyword evidence="5" id="KW-1185">Reference proteome</keyword>
<dbReference type="STRING" id="29655.A0A0K9PHG5"/>
<dbReference type="EMBL" id="LFYR01000839">
    <property type="protein sequence ID" value="KMZ68406.1"/>
    <property type="molecule type" value="Genomic_DNA"/>
</dbReference>
<dbReference type="InterPro" id="IPR005484">
    <property type="entry name" value="Ribosomal_uL18_bac/plant/anim"/>
</dbReference>
<dbReference type="GO" id="GO:0003735">
    <property type="term" value="F:structural constituent of ribosome"/>
    <property type="evidence" value="ECO:0007669"/>
    <property type="project" value="InterPro"/>
</dbReference>
<dbReference type="PANTHER" id="PTHR12899:SF6">
    <property type="entry name" value="OS01G0256600 PROTEIN"/>
    <property type="match status" value="1"/>
</dbReference>
<reference evidence="5" key="1">
    <citation type="journal article" date="2016" name="Nature">
        <title>The genome of the seagrass Zostera marina reveals angiosperm adaptation to the sea.</title>
        <authorList>
            <person name="Olsen J.L."/>
            <person name="Rouze P."/>
            <person name="Verhelst B."/>
            <person name="Lin Y.-C."/>
            <person name="Bayer T."/>
            <person name="Collen J."/>
            <person name="Dattolo E."/>
            <person name="De Paoli E."/>
            <person name="Dittami S."/>
            <person name="Maumus F."/>
            <person name="Michel G."/>
            <person name="Kersting A."/>
            <person name="Lauritano C."/>
            <person name="Lohaus R."/>
            <person name="Toepel M."/>
            <person name="Tonon T."/>
            <person name="Vanneste K."/>
            <person name="Amirebrahimi M."/>
            <person name="Brakel J."/>
            <person name="Bostroem C."/>
            <person name="Chovatia M."/>
            <person name="Grimwood J."/>
            <person name="Jenkins J.W."/>
            <person name="Jueterbock A."/>
            <person name="Mraz A."/>
            <person name="Stam W.T."/>
            <person name="Tice H."/>
            <person name="Bornberg-Bauer E."/>
            <person name="Green P.J."/>
            <person name="Pearson G.A."/>
            <person name="Procaccini G."/>
            <person name="Duarte C.M."/>
            <person name="Schmutz J."/>
            <person name="Reusch T.B.H."/>
            <person name="Van de Peer Y."/>
        </authorList>
    </citation>
    <scope>NUCLEOTIDE SEQUENCE [LARGE SCALE GENOMIC DNA]</scope>
    <source>
        <strain evidence="5">cv. Finnish</strain>
    </source>
</reference>
<gene>
    <name evidence="4" type="ORF">ZOSMA_23G00600</name>
</gene>
<comment type="similarity">
    <text evidence="1">Belongs to the universal ribosomal protein uL18 family.</text>
</comment>
<dbReference type="OMA" id="FFKKEQR"/>
<protein>
    <submittedName>
        <fullName evidence="4">50S ribosomal protein L18</fullName>
    </submittedName>
</protein>
<dbReference type="PANTHER" id="PTHR12899">
    <property type="entry name" value="39S RIBOSOMAL PROTEIN L18, MITOCHONDRIAL"/>
    <property type="match status" value="1"/>
</dbReference>
<keyword evidence="3" id="KW-0687">Ribonucleoprotein</keyword>
<dbReference type="GO" id="GO:1990904">
    <property type="term" value="C:ribonucleoprotein complex"/>
    <property type="evidence" value="ECO:0007669"/>
    <property type="project" value="UniProtKB-KW"/>
</dbReference>
<proteinExistence type="inferred from homology"/>
<name>A0A0K9PHG5_ZOSMR</name>
<dbReference type="AlphaFoldDB" id="A0A0K9PHG5"/>
<evidence type="ECO:0000256" key="2">
    <source>
        <dbReference type="ARBA" id="ARBA00022980"/>
    </source>
</evidence>
<evidence type="ECO:0000313" key="5">
    <source>
        <dbReference type="Proteomes" id="UP000036987"/>
    </source>
</evidence>
<dbReference type="OrthoDB" id="1932324at2759"/>
<keyword evidence="2 4" id="KW-0689">Ribosomal protein</keyword>
<dbReference type="Gene3D" id="3.30.420.100">
    <property type="match status" value="1"/>
</dbReference>
<dbReference type="Proteomes" id="UP000036987">
    <property type="component" value="Unassembled WGS sequence"/>
</dbReference>
<evidence type="ECO:0000256" key="1">
    <source>
        <dbReference type="ARBA" id="ARBA00007116"/>
    </source>
</evidence>
<dbReference type="GO" id="GO:0006412">
    <property type="term" value="P:translation"/>
    <property type="evidence" value="ECO:0007669"/>
    <property type="project" value="InterPro"/>
</dbReference>
<sequence length="114" mass="12455">MVIPAPVRRARLVKYIKPYVLKMHFTNKYVQAQVVHTPTATVAAAASSQEKLLRPNMGNTRDVEAAGKIGKLLAERLLLLNIPAVTVCLNGDQVYHGKVKAVIDNVRNGGVKLI</sequence>
<comment type="caution">
    <text evidence="4">The sequence shown here is derived from an EMBL/GenBank/DDBJ whole genome shotgun (WGS) entry which is preliminary data.</text>
</comment>
<dbReference type="Pfam" id="PF00861">
    <property type="entry name" value="Ribosomal_L18p"/>
    <property type="match status" value="1"/>
</dbReference>